<dbReference type="OMA" id="KAPGRED"/>
<accession>A0A1U8Q6L8</accession>
<dbReference type="KEGG" id="nnu:104601892"/>
<sequence length="266" mass="30231">MAGRNRMPRHPVNDGFRGFHDGPRPLLNRGPGPLPLHPAALEEELEIQHEDIRRLLIENQHVADDNIILQRELTAAKDEIHRLNQVIPKLRADKEAQARELIERGLKLESELRAAEPLKVEVLQLREETQKLNALRQDLTAQVQGFTKDLAQLQAENKQLHVMRADIDGLRQELVRARTAFEYEKKANEEQVEQKQAMEKNLVSMAREIEKLRAEHLNAEKRARGLGGMSYGMLKTSSELGYPGGAYGDTYGGAWGPYDTRGSTRR</sequence>
<organism evidence="6 7">
    <name type="scientific">Nelumbo nucifera</name>
    <name type="common">Sacred lotus</name>
    <dbReference type="NCBI Taxonomy" id="4432"/>
    <lineage>
        <taxon>Eukaryota</taxon>
        <taxon>Viridiplantae</taxon>
        <taxon>Streptophyta</taxon>
        <taxon>Embryophyta</taxon>
        <taxon>Tracheophyta</taxon>
        <taxon>Spermatophyta</taxon>
        <taxon>Magnoliopsida</taxon>
        <taxon>Proteales</taxon>
        <taxon>Nelumbonaceae</taxon>
        <taxon>Nelumbo</taxon>
    </lineage>
</organism>
<keyword evidence="4" id="KW-0175">Coiled coil</keyword>
<dbReference type="RefSeq" id="XP_019054237.1">
    <property type="nucleotide sequence ID" value="XM_019198692.1"/>
</dbReference>
<evidence type="ECO:0000313" key="7">
    <source>
        <dbReference type="RefSeq" id="XP_019054237.1"/>
    </source>
</evidence>
<proteinExistence type="inferred from homology"/>
<dbReference type="GO" id="GO:0030154">
    <property type="term" value="P:cell differentiation"/>
    <property type="evidence" value="ECO:0007669"/>
    <property type="project" value="UniProtKB-KW"/>
</dbReference>
<reference evidence="7" key="1">
    <citation type="submission" date="2025-08" db="UniProtKB">
        <authorList>
            <consortium name="RefSeq"/>
        </authorList>
    </citation>
    <scope>IDENTIFICATION</scope>
</reference>
<dbReference type="PANTHER" id="PTHR33405">
    <property type="entry name" value="PROTEIN FLX-LIKE 2"/>
    <property type="match status" value="1"/>
</dbReference>
<dbReference type="GeneID" id="104601892"/>
<evidence type="ECO:0000256" key="3">
    <source>
        <dbReference type="ARBA" id="ARBA00022782"/>
    </source>
</evidence>
<evidence type="ECO:0000256" key="5">
    <source>
        <dbReference type="ARBA" id="ARBA00023089"/>
    </source>
</evidence>
<dbReference type="eggNOG" id="ENOG502QUIM">
    <property type="taxonomic scope" value="Eukaryota"/>
</dbReference>
<comment type="similarity">
    <text evidence="1">Belongs to the FLX family.</text>
</comment>
<keyword evidence="3" id="KW-0221">Differentiation</keyword>
<dbReference type="GO" id="GO:0009908">
    <property type="term" value="P:flower development"/>
    <property type="evidence" value="ECO:0007669"/>
    <property type="project" value="UniProtKB-KW"/>
</dbReference>
<keyword evidence="5" id="KW-0287">Flowering</keyword>
<evidence type="ECO:0000256" key="2">
    <source>
        <dbReference type="ARBA" id="ARBA00022473"/>
    </source>
</evidence>
<protein>
    <submittedName>
        <fullName evidence="7">Protein FLX-like 3</fullName>
    </submittedName>
</protein>
<dbReference type="AlphaFoldDB" id="A0A1U8Q6L8"/>
<gene>
    <name evidence="7" type="primary">LOC104601892</name>
</gene>
<evidence type="ECO:0000313" key="6">
    <source>
        <dbReference type="Proteomes" id="UP000189703"/>
    </source>
</evidence>
<keyword evidence="2" id="KW-0217">Developmental protein</keyword>
<dbReference type="OrthoDB" id="1902464at2759"/>
<dbReference type="Proteomes" id="UP000189703">
    <property type="component" value="Unplaced"/>
</dbReference>
<evidence type="ECO:0000256" key="4">
    <source>
        <dbReference type="ARBA" id="ARBA00023054"/>
    </source>
</evidence>
<dbReference type="InterPro" id="IPR040353">
    <property type="entry name" value="FLX/FLX-like"/>
</dbReference>
<name>A0A1U8Q6L8_NELNU</name>
<dbReference type="PANTHER" id="PTHR33405:SF19">
    <property type="entry name" value="OS08G0430100 PROTEIN"/>
    <property type="match status" value="1"/>
</dbReference>
<keyword evidence="6" id="KW-1185">Reference proteome</keyword>
<evidence type="ECO:0000256" key="1">
    <source>
        <dbReference type="ARBA" id="ARBA00005405"/>
    </source>
</evidence>